<dbReference type="GO" id="GO:0008108">
    <property type="term" value="F:UDP-glucose:hexose-1-phosphate uridylyltransferase activity"/>
    <property type="evidence" value="ECO:0007669"/>
    <property type="project" value="UniProtKB-EC"/>
</dbReference>
<evidence type="ECO:0000256" key="9">
    <source>
        <dbReference type="ARBA" id="ARBA00023144"/>
    </source>
</evidence>
<dbReference type="STRING" id="451379.A0A0N5AP44"/>
<keyword evidence="9 13" id="KW-0299">Galactose metabolism</keyword>
<accession>A0A0N5AP44</accession>
<evidence type="ECO:0000259" key="14">
    <source>
        <dbReference type="Pfam" id="PF01087"/>
    </source>
</evidence>
<organism evidence="16 17">
    <name type="scientific">Syphacia muris</name>
    <dbReference type="NCBI Taxonomy" id="451379"/>
    <lineage>
        <taxon>Eukaryota</taxon>
        <taxon>Metazoa</taxon>
        <taxon>Ecdysozoa</taxon>
        <taxon>Nematoda</taxon>
        <taxon>Chromadorea</taxon>
        <taxon>Rhabditida</taxon>
        <taxon>Spirurina</taxon>
        <taxon>Oxyuridomorpha</taxon>
        <taxon>Oxyuroidea</taxon>
        <taxon>Oxyuridae</taxon>
        <taxon>Syphacia</taxon>
    </lineage>
</organism>
<feature type="binding site" description="in other chain" evidence="12">
    <location>
        <position position="167"/>
    </location>
    <ligand>
        <name>UDP-alpha-D-glucose</name>
        <dbReference type="ChEBI" id="CHEBI:58885"/>
        <note>ligand shared between dimeric partners</note>
    </ligand>
</feature>
<feature type="binding site" evidence="12">
    <location>
        <begin position="20"/>
        <end position="23"/>
    </location>
    <ligand>
        <name>UDP-alpha-D-glucose</name>
        <dbReference type="ChEBI" id="CHEBI:58885"/>
        <note>ligand shared between dimeric partners</note>
    </ligand>
</feature>
<dbReference type="NCBIfam" id="TIGR00209">
    <property type="entry name" value="galT_1"/>
    <property type="match status" value="1"/>
</dbReference>
<dbReference type="InterPro" id="IPR005850">
    <property type="entry name" value="GalP_Utransf_C"/>
</dbReference>
<keyword evidence="5 13" id="KW-0808">Transferase</keyword>
<evidence type="ECO:0000313" key="17">
    <source>
        <dbReference type="WBParaSite" id="SMUV_0000640901-mRNA-1"/>
    </source>
</evidence>
<evidence type="ECO:0000256" key="12">
    <source>
        <dbReference type="PIRSR" id="PIRSR000808-2"/>
    </source>
</evidence>
<evidence type="ECO:0000256" key="13">
    <source>
        <dbReference type="RuleBase" id="RU000506"/>
    </source>
</evidence>
<dbReference type="GO" id="GO:0005737">
    <property type="term" value="C:cytoplasm"/>
    <property type="evidence" value="ECO:0007669"/>
    <property type="project" value="TreeGrafter"/>
</dbReference>
<keyword evidence="7 13" id="KW-0479">Metal-binding</keyword>
<feature type="binding site" evidence="12">
    <location>
        <begin position="320"/>
        <end position="321"/>
    </location>
    <ligand>
        <name>UDP-alpha-D-glucose</name>
        <dbReference type="ChEBI" id="CHEBI:58885"/>
        <note>ligand shared between dimeric partners</note>
    </ligand>
</feature>
<feature type="domain" description="Galactose-1-phosphate uridyl transferase C-terminal" evidence="15">
    <location>
        <begin position="186"/>
        <end position="349"/>
    </location>
</feature>
<keyword evidence="16" id="KW-1185">Reference proteome</keyword>
<dbReference type="SUPFAM" id="SSF54197">
    <property type="entry name" value="HIT-like"/>
    <property type="match status" value="2"/>
</dbReference>
<feature type="binding site" evidence="12">
    <location>
        <begin position="315"/>
        <end position="316"/>
    </location>
    <ligand>
        <name>UDP-alpha-D-glucose</name>
        <dbReference type="ChEBI" id="CHEBI:58885"/>
        <note>ligand shared between dimeric partners</note>
    </ligand>
</feature>
<dbReference type="InterPro" id="IPR019779">
    <property type="entry name" value="GalP_UDPtransf1_His-AS"/>
</dbReference>
<evidence type="ECO:0000256" key="11">
    <source>
        <dbReference type="PIRSR" id="PIRSR000808-1"/>
    </source>
</evidence>
<proteinExistence type="inferred from homology"/>
<keyword evidence="10 13" id="KW-0119">Carbohydrate metabolism</keyword>
<dbReference type="GO" id="GO:0033499">
    <property type="term" value="P:galactose catabolic process via UDP-galactose, Leloir pathway"/>
    <property type="evidence" value="ECO:0007669"/>
    <property type="project" value="TreeGrafter"/>
</dbReference>
<evidence type="ECO:0000259" key="15">
    <source>
        <dbReference type="Pfam" id="PF02744"/>
    </source>
</evidence>
<name>A0A0N5AP44_9BILA</name>
<dbReference type="Pfam" id="PF02744">
    <property type="entry name" value="GalP_UDP_tr_C"/>
    <property type="match status" value="1"/>
</dbReference>
<sequence>MSHRRYNPLLNEWVLVAKNRIKRPWQGDGSSSKAAITSNSSNTSTATIVANNPLAPGGQRANNRLTPMYSCTFVFQNDFPSLTDQSSESPTNDELFRIEQAKGTCRVICYHPNSNITMARMSIDEIEKVINVWIDQMNELKEKYEWIQIFENKGTIMGCSNPHPHGQLWASNYLPTIQEKKYLNQKIQSYKERTGGILLMDYMKKELEKKERIVSENENWVTVVPFWAYWPFETMILPKRNIKSLYDITEAEKRTLASAIKVLLVKYDNLFKCSFPYAMGWHSAPTGKYLKQDNDFWTLHAVFYPPLLRSAAIKKFEAGYELMAEKQRDITAEGAAKLLREQPEVHYEDASSSNSTPISS</sequence>
<dbReference type="AlphaFoldDB" id="A0A0N5AP44"/>
<feature type="domain" description="Galactose-1-phosphate uridyl transferase N-terminal" evidence="14">
    <location>
        <begin position="2"/>
        <end position="175"/>
    </location>
</feature>
<evidence type="ECO:0000256" key="10">
    <source>
        <dbReference type="ARBA" id="ARBA00023277"/>
    </source>
</evidence>
<feature type="active site" description="Tele-UMP-histidine intermediate" evidence="11">
    <location>
        <position position="165"/>
    </location>
</feature>
<dbReference type="NCBIfam" id="NF008724">
    <property type="entry name" value="PRK11720.1"/>
    <property type="match status" value="1"/>
</dbReference>
<feature type="binding site" description="in other chain" evidence="12">
    <location>
        <position position="61"/>
    </location>
    <ligand>
        <name>UDP-alpha-D-glucose</name>
        <dbReference type="ChEBI" id="CHEBI:58885"/>
        <note>ligand shared between dimeric partners</note>
    </ligand>
</feature>
<dbReference type="PIRSF" id="PIRSF000808">
    <property type="entry name" value="GalT"/>
    <property type="match status" value="1"/>
</dbReference>
<comment type="similarity">
    <text evidence="4 13">Belongs to the galactose-1-phosphate uridylyltransferase type 1 family.</text>
</comment>
<dbReference type="CDD" id="cd00608">
    <property type="entry name" value="GalT"/>
    <property type="match status" value="1"/>
</dbReference>
<dbReference type="UniPathway" id="UPA00214"/>
<dbReference type="PANTHER" id="PTHR11943:SF1">
    <property type="entry name" value="GALACTOSE-1-PHOSPHATE URIDYLYLTRANSFERASE"/>
    <property type="match status" value="1"/>
</dbReference>
<keyword evidence="6 13" id="KW-0548">Nucleotidyltransferase</keyword>
<dbReference type="InterPro" id="IPR005849">
    <property type="entry name" value="GalP_Utransf_N"/>
</dbReference>
<evidence type="ECO:0000256" key="6">
    <source>
        <dbReference type="ARBA" id="ARBA00022695"/>
    </source>
</evidence>
<feature type="binding site" description="in other chain" evidence="12">
    <location>
        <begin position="158"/>
        <end position="160"/>
    </location>
    <ligand>
        <name>UDP-alpha-D-glucose</name>
        <dbReference type="ChEBI" id="CHEBI:58885"/>
        <note>ligand shared between dimeric partners</note>
    </ligand>
</feature>
<comment type="pathway">
    <text evidence="3 13">Carbohydrate metabolism; galactose metabolism.</text>
</comment>
<dbReference type="Gene3D" id="3.30.428.10">
    <property type="entry name" value="HIT-like"/>
    <property type="match status" value="2"/>
</dbReference>
<dbReference type="InterPro" id="IPR036265">
    <property type="entry name" value="HIT-like_sf"/>
</dbReference>
<comment type="catalytic activity">
    <reaction evidence="1 13">
        <text>alpha-D-galactose 1-phosphate + UDP-alpha-D-glucose = alpha-D-glucose 1-phosphate + UDP-alpha-D-galactose</text>
        <dbReference type="Rhea" id="RHEA:13989"/>
        <dbReference type="ChEBI" id="CHEBI:58336"/>
        <dbReference type="ChEBI" id="CHEBI:58601"/>
        <dbReference type="ChEBI" id="CHEBI:58885"/>
        <dbReference type="ChEBI" id="CHEBI:66914"/>
        <dbReference type="EC" id="2.7.7.12"/>
    </reaction>
</comment>
<feature type="binding site" description="in other chain" evidence="12">
    <location>
        <position position="152"/>
    </location>
    <ligand>
        <name>UDP-alpha-D-glucose</name>
        <dbReference type="ChEBI" id="CHEBI:58885"/>
        <note>ligand shared between dimeric partners</note>
    </ligand>
</feature>
<dbReference type="EC" id="2.7.7.12" evidence="13"/>
<dbReference type="Pfam" id="PF01087">
    <property type="entry name" value="GalP_UDP_transf"/>
    <property type="match status" value="1"/>
</dbReference>
<comment type="cofactor">
    <cofactor evidence="2">
        <name>Zn(2+)</name>
        <dbReference type="ChEBI" id="CHEBI:29105"/>
    </cofactor>
</comment>
<protein>
    <recommendedName>
        <fullName evidence="13">Galactose-1-phosphate uridylyltransferase</fullName>
        <ecNumber evidence="13">2.7.7.12</ecNumber>
    </recommendedName>
</protein>
<evidence type="ECO:0000256" key="8">
    <source>
        <dbReference type="ARBA" id="ARBA00022833"/>
    </source>
</evidence>
<dbReference type="GO" id="GO:0008270">
    <property type="term" value="F:zinc ion binding"/>
    <property type="evidence" value="ECO:0007669"/>
    <property type="project" value="InterPro"/>
</dbReference>
<evidence type="ECO:0000256" key="5">
    <source>
        <dbReference type="ARBA" id="ARBA00022679"/>
    </source>
</evidence>
<dbReference type="PANTHER" id="PTHR11943">
    <property type="entry name" value="GALACTOSE-1-PHOSPHATE URIDYLYLTRANSFERASE"/>
    <property type="match status" value="1"/>
</dbReference>
<dbReference type="FunFam" id="3.30.428.10:FF:000001">
    <property type="entry name" value="Galactose-1-phosphate uridylyltransferase"/>
    <property type="match status" value="1"/>
</dbReference>
<evidence type="ECO:0000256" key="1">
    <source>
        <dbReference type="ARBA" id="ARBA00001107"/>
    </source>
</evidence>
<feature type="binding site" description="in other chain" evidence="12">
    <location>
        <begin position="77"/>
        <end position="78"/>
    </location>
    <ligand>
        <name>UDP-alpha-D-glucose</name>
        <dbReference type="ChEBI" id="CHEBI:58885"/>
        <note>ligand shared between dimeric partners</note>
    </ligand>
</feature>
<dbReference type="WBParaSite" id="SMUV_0000640901-mRNA-1">
    <property type="protein sequence ID" value="SMUV_0000640901-mRNA-1"/>
    <property type="gene ID" value="SMUV_0000640901"/>
</dbReference>
<evidence type="ECO:0000256" key="2">
    <source>
        <dbReference type="ARBA" id="ARBA00001947"/>
    </source>
</evidence>
<evidence type="ECO:0000256" key="4">
    <source>
        <dbReference type="ARBA" id="ARBA00010951"/>
    </source>
</evidence>
<dbReference type="Proteomes" id="UP000046393">
    <property type="component" value="Unplaced"/>
</dbReference>
<evidence type="ECO:0000256" key="3">
    <source>
        <dbReference type="ARBA" id="ARBA00004947"/>
    </source>
</evidence>
<evidence type="ECO:0000313" key="16">
    <source>
        <dbReference type="Proteomes" id="UP000046393"/>
    </source>
</evidence>
<dbReference type="PROSITE" id="PS00117">
    <property type="entry name" value="GAL_P_UDP_TRANSF_I"/>
    <property type="match status" value="1"/>
</dbReference>
<keyword evidence="8" id="KW-0862">Zinc</keyword>
<evidence type="ECO:0000256" key="7">
    <source>
        <dbReference type="ARBA" id="ARBA00022723"/>
    </source>
</evidence>
<dbReference type="InterPro" id="IPR001937">
    <property type="entry name" value="GalP_UDPtransf1"/>
</dbReference>
<reference evidence="17" key="1">
    <citation type="submission" date="2017-02" db="UniProtKB">
        <authorList>
            <consortium name="WormBaseParasite"/>
        </authorList>
    </citation>
    <scope>IDENTIFICATION</scope>
</reference>
<feature type="binding site" description="in other chain" evidence="12">
    <location>
        <position position="327"/>
    </location>
    <ligand>
        <name>UDP-alpha-D-glucose</name>
        <dbReference type="ChEBI" id="CHEBI:58885"/>
        <note>ligand shared between dimeric partners</note>
    </ligand>
</feature>